<reference evidence="2" key="1">
    <citation type="submission" date="2019-04" db="EMBL/GenBank/DDBJ databases">
        <title>Friends and foes A comparative genomics studyof 23 Aspergillus species from section Flavi.</title>
        <authorList>
            <consortium name="DOE Joint Genome Institute"/>
            <person name="Kjaerbolling I."/>
            <person name="Vesth T."/>
            <person name="Frisvad J.C."/>
            <person name="Nybo J.L."/>
            <person name="Theobald S."/>
            <person name="Kildgaard S."/>
            <person name="Isbrandt T."/>
            <person name="Kuo A."/>
            <person name="Sato A."/>
            <person name="Lyhne E.K."/>
            <person name="Kogle M.E."/>
            <person name="Wiebenga A."/>
            <person name="Kun R.S."/>
            <person name="Lubbers R.J."/>
            <person name="Makela M.R."/>
            <person name="Barry K."/>
            <person name="Chovatia M."/>
            <person name="Clum A."/>
            <person name="Daum C."/>
            <person name="Haridas S."/>
            <person name="He G."/>
            <person name="LaButti K."/>
            <person name="Lipzen A."/>
            <person name="Mondo S."/>
            <person name="Riley R."/>
            <person name="Salamov A."/>
            <person name="Simmons B.A."/>
            <person name="Magnuson J.K."/>
            <person name="Henrissat B."/>
            <person name="Mortensen U.H."/>
            <person name="Larsen T.O."/>
            <person name="Devries R.P."/>
            <person name="Grigoriev I.V."/>
            <person name="Machida M."/>
            <person name="Baker S.E."/>
            <person name="Andersen M.R."/>
        </authorList>
    </citation>
    <scope>NUCLEOTIDE SEQUENCE [LARGE SCALE GENOMIC DNA]</scope>
    <source>
        <strain evidence="2">IBT 14317</strain>
    </source>
</reference>
<evidence type="ECO:0000313" key="2">
    <source>
        <dbReference type="EMBL" id="KAE8395751.1"/>
    </source>
</evidence>
<sequence>MVSVTDWVQHQVTRGVRVVVSQACWHSIHTLLVTALLAATAELHVLEMSFLAANVGPWPSLTQQPPWTSYHSPGAATAFAWGRQARRYGRWMACLRGLGMAKHDRPSLSNLRTDLTRYFYPADCHWALINLTFHSASVNSSLPFLSETLAESVGAKPIPQTLALFTSLSNVFMFVFRVPHGHLGNVTQALELVISKGEDATWTIERPRMKGNPISLGYWIGSPWLSFLTGPSMGSVL</sequence>
<dbReference type="InterPro" id="IPR025583">
    <property type="entry name" value="HMG-CoA_N_dom"/>
</dbReference>
<feature type="domain" description="HMG-CoA reductase N-terminal" evidence="1">
    <location>
        <begin position="11"/>
        <end position="52"/>
    </location>
</feature>
<organism evidence="2">
    <name type="scientific">Petromyces alliaceus</name>
    <name type="common">Aspergillus alliaceus</name>
    <dbReference type="NCBI Taxonomy" id="209559"/>
    <lineage>
        <taxon>Eukaryota</taxon>
        <taxon>Fungi</taxon>
        <taxon>Dikarya</taxon>
        <taxon>Ascomycota</taxon>
        <taxon>Pezizomycotina</taxon>
        <taxon>Eurotiomycetes</taxon>
        <taxon>Eurotiomycetidae</taxon>
        <taxon>Eurotiales</taxon>
        <taxon>Aspergillaceae</taxon>
        <taxon>Aspergillus</taxon>
        <taxon>Aspergillus subgen. Circumdati</taxon>
    </lineage>
</organism>
<accession>A0A5N7CNI7</accession>
<dbReference type="AlphaFoldDB" id="A0A5N7CNI7"/>
<evidence type="ECO:0000259" key="1">
    <source>
        <dbReference type="Pfam" id="PF13323"/>
    </source>
</evidence>
<name>A0A5N7CNI7_PETAA</name>
<protein>
    <recommendedName>
        <fullName evidence="1">HMG-CoA reductase N-terminal domain-containing protein</fullName>
    </recommendedName>
</protein>
<dbReference type="Proteomes" id="UP000326877">
    <property type="component" value="Unassembled WGS sequence"/>
</dbReference>
<dbReference type="EMBL" id="ML735217">
    <property type="protein sequence ID" value="KAE8395751.1"/>
    <property type="molecule type" value="Genomic_DNA"/>
</dbReference>
<proteinExistence type="predicted"/>
<gene>
    <name evidence="2" type="ORF">BDV23DRAFT_168512</name>
</gene>
<dbReference type="Pfam" id="PF13323">
    <property type="entry name" value="HPIH"/>
    <property type="match status" value="1"/>
</dbReference>